<sequence length="786" mass="87207">MSRTRSQKTEDALQEVFQRSDKAEVFTDLEIDEVSRILHDSQLPGGDCPRTYIVLRTIGQLDLLDTFIKLGFDDQWFPVGPRNLPSSLSPAIRNEFANAQSVILTKSLDVEHGRHRHFTHGELLPFEISNRLGSGGYSQVDRIHSRISKRSYALKRIRRRNVFGNDTKEAMKRFKSEVDIMRGLQHRHIVQFVGSYTDKTYLGIITSPVADMDLSAFLTRLCGLISTGSTPGKAVASEMSSSLRSFFGCLAAALAYLHDNRVRHKDIKPQNILVWQGTVLFTDFGLSRNFADSQGSTTSGPTPATPRYSPPEVAAYEQRNTSADVWSLGCVYLEMLAALQGHDIDWIKDYLSINGTQEPYYRSNPPACQLLFSNYEANLVKSDRIAVNWVRHMIVTDRSTRWTAAYVVQQIRSCDNLDTGNMFCGICCRGDEESDSHDSLDDQPYQMASVKSRFETLTMGPDRISNASKARDRNPDVQSNTTVKAPSVVKLRRPTAADIKSSAARKEDSYQAQRNAPRGGAARAAKYLRSFNIAELRARTSSSTIAGQGLQSTRFAPAPQTNEDRSSPGKGKVNSPVQISSQNHATSPADGISAAQSETSGPCNVAFAVFRYKSQARNEIDLIPGEVITDVVQNESGWTYGHKRNGDKGWVPSAYVTMQISGESLASEVPKHVNNHGLKQSYIQGTQHKSKNAARPQDGLRNVWSAAMDPQRKKGGDSAPLASPKPAISHLPEAVALYSYEAGEDNEISFPEGARIVNLKFPDDDWWYGEYEGKQGLFPKNFVELQ</sequence>
<dbReference type="EMBL" id="JAGMVJ010000002">
    <property type="protein sequence ID" value="KAH7093527.1"/>
    <property type="molecule type" value="Genomic_DNA"/>
</dbReference>
<dbReference type="CDD" id="cd11961">
    <property type="entry name" value="SH3_Abp1_fungi_C2"/>
    <property type="match status" value="1"/>
</dbReference>
<keyword evidence="2 10" id="KW-0728">SH3 domain</keyword>
<evidence type="ECO:0000256" key="4">
    <source>
        <dbReference type="ARBA" id="ARBA00022679"/>
    </source>
</evidence>
<proteinExistence type="predicted"/>
<feature type="domain" description="SH3" evidence="12">
    <location>
        <begin position="601"/>
        <end position="661"/>
    </location>
</feature>
<dbReference type="PROSITE" id="PS50011">
    <property type="entry name" value="PROTEIN_KINASE_DOM"/>
    <property type="match status" value="1"/>
</dbReference>
<evidence type="ECO:0000313" key="15">
    <source>
        <dbReference type="Proteomes" id="UP000813461"/>
    </source>
</evidence>
<dbReference type="InterPro" id="IPR001452">
    <property type="entry name" value="SH3_domain"/>
</dbReference>
<dbReference type="InterPro" id="IPR035718">
    <property type="entry name" value="Abp1_fungi_SH3_C2"/>
</dbReference>
<dbReference type="CDD" id="cd00174">
    <property type="entry name" value="SH3"/>
    <property type="match status" value="1"/>
</dbReference>
<evidence type="ECO:0000256" key="3">
    <source>
        <dbReference type="ARBA" id="ARBA00022527"/>
    </source>
</evidence>
<dbReference type="Proteomes" id="UP000813461">
    <property type="component" value="Unassembled WGS sequence"/>
</dbReference>
<comment type="caution">
    <text evidence="14">The sequence shown here is derived from an EMBL/GenBank/DDBJ whole genome shotgun (WGS) entry which is preliminary data.</text>
</comment>
<evidence type="ECO:0000259" key="12">
    <source>
        <dbReference type="PROSITE" id="PS50002"/>
    </source>
</evidence>
<dbReference type="InterPro" id="IPR008271">
    <property type="entry name" value="Ser/Thr_kinase_AS"/>
</dbReference>
<dbReference type="SMART" id="SM00326">
    <property type="entry name" value="SH3"/>
    <property type="match status" value="2"/>
</dbReference>
<feature type="domain" description="Protein kinase" evidence="13">
    <location>
        <begin position="126"/>
        <end position="413"/>
    </location>
</feature>
<evidence type="ECO:0000313" key="14">
    <source>
        <dbReference type="EMBL" id="KAH7093527.1"/>
    </source>
</evidence>
<evidence type="ECO:0000256" key="7">
    <source>
        <dbReference type="ARBA" id="ARBA00022840"/>
    </source>
</evidence>
<dbReference type="EC" id="2.7.11.1" evidence="1"/>
<dbReference type="Gene3D" id="1.10.510.10">
    <property type="entry name" value="Transferase(Phosphotransferase) domain 1"/>
    <property type="match status" value="1"/>
</dbReference>
<evidence type="ECO:0000256" key="1">
    <source>
        <dbReference type="ARBA" id="ARBA00012513"/>
    </source>
</evidence>
<dbReference type="GO" id="GO:0005524">
    <property type="term" value="F:ATP binding"/>
    <property type="evidence" value="ECO:0007669"/>
    <property type="project" value="UniProtKB-KW"/>
</dbReference>
<dbReference type="Pfam" id="PF14604">
    <property type="entry name" value="SH3_9"/>
    <property type="match status" value="1"/>
</dbReference>
<name>A0A8K0W376_9PLEO</name>
<dbReference type="InterPro" id="IPR036028">
    <property type="entry name" value="SH3-like_dom_sf"/>
</dbReference>
<dbReference type="SUPFAM" id="SSF50044">
    <property type="entry name" value="SH3-domain"/>
    <property type="match status" value="2"/>
</dbReference>
<evidence type="ECO:0000256" key="10">
    <source>
        <dbReference type="PROSITE-ProRule" id="PRU00192"/>
    </source>
</evidence>
<keyword evidence="3" id="KW-0723">Serine/threonine-protein kinase</keyword>
<dbReference type="PROSITE" id="PS00108">
    <property type="entry name" value="PROTEIN_KINASE_ST"/>
    <property type="match status" value="1"/>
</dbReference>
<feature type="region of interest" description="Disordered" evidence="11">
    <location>
        <begin position="459"/>
        <end position="521"/>
    </location>
</feature>
<comment type="catalytic activity">
    <reaction evidence="8">
        <text>L-threonyl-[protein] + ATP = O-phospho-L-threonyl-[protein] + ADP + H(+)</text>
        <dbReference type="Rhea" id="RHEA:46608"/>
        <dbReference type="Rhea" id="RHEA-COMP:11060"/>
        <dbReference type="Rhea" id="RHEA-COMP:11605"/>
        <dbReference type="ChEBI" id="CHEBI:15378"/>
        <dbReference type="ChEBI" id="CHEBI:30013"/>
        <dbReference type="ChEBI" id="CHEBI:30616"/>
        <dbReference type="ChEBI" id="CHEBI:61977"/>
        <dbReference type="ChEBI" id="CHEBI:456216"/>
        <dbReference type="EC" id="2.7.11.1"/>
    </reaction>
</comment>
<feature type="compositionally biased region" description="Polar residues" evidence="11">
    <location>
        <begin position="543"/>
        <end position="554"/>
    </location>
</feature>
<dbReference type="Pfam" id="PF00069">
    <property type="entry name" value="Pkinase"/>
    <property type="match status" value="1"/>
</dbReference>
<organism evidence="14 15">
    <name type="scientific">Paraphoma chrysanthemicola</name>
    <dbReference type="NCBI Taxonomy" id="798071"/>
    <lineage>
        <taxon>Eukaryota</taxon>
        <taxon>Fungi</taxon>
        <taxon>Dikarya</taxon>
        <taxon>Ascomycota</taxon>
        <taxon>Pezizomycotina</taxon>
        <taxon>Dothideomycetes</taxon>
        <taxon>Pleosporomycetidae</taxon>
        <taxon>Pleosporales</taxon>
        <taxon>Pleosporineae</taxon>
        <taxon>Phaeosphaeriaceae</taxon>
        <taxon>Paraphoma</taxon>
    </lineage>
</organism>
<keyword evidence="5" id="KW-0547">Nucleotide-binding</keyword>
<dbReference type="CDD" id="cd00180">
    <property type="entry name" value="PKc"/>
    <property type="match status" value="1"/>
</dbReference>
<dbReference type="OrthoDB" id="4062651at2759"/>
<evidence type="ECO:0000259" key="13">
    <source>
        <dbReference type="PROSITE" id="PS50011"/>
    </source>
</evidence>
<dbReference type="PROSITE" id="PS50002">
    <property type="entry name" value="SH3"/>
    <property type="match status" value="2"/>
</dbReference>
<dbReference type="Gene3D" id="2.30.30.40">
    <property type="entry name" value="SH3 Domains"/>
    <property type="match status" value="2"/>
</dbReference>
<keyword evidence="7" id="KW-0067">ATP-binding</keyword>
<evidence type="ECO:0000256" key="6">
    <source>
        <dbReference type="ARBA" id="ARBA00022777"/>
    </source>
</evidence>
<dbReference type="Pfam" id="PF00018">
    <property type="entry name" value="SH3_1"/>
    <property type="match status" value="1"/>
</dbReference>
<keyword evidence="6 14" id="KW-0418">Kinase</keyword>
<dbReference type="GO" id="GO:0004674">
    <property type="term" value="F:protein serine/threonine kinase activity"/>
    <property type="evidence" value="ECO:0007669"/>
    <property type="project" value="UniProtKB-KW"/>
</dbReference>
<evidence type="ECO:0000256" key="11">
    <source>
        <dbReference type="SAM" id="MobiDB-lite"/>
    </source>
</evidence>
<dbReference type="PANTHER" id="PTHR43671">
    <property type="entry name" value="SERINE/THREONINE-PROTEIN KINASE NEK"/>
    <property type="match status" value="1"/>
</dbReference>
<dbReference type="SUPFAM" id="SSF56112">
    <property type="entry name" value="Protein kinase-like (PK-like)"/>
    <property type="match status" value="1"/>
</dbReference>
<evidence type="ECO:0000256" key="8">
    <source>
        <dbReference type="ARBA" id="ARBA00047899"/>
    </source>
</evidence>
<dbReference type="InterPro" id="IPR050660">
    <property type="entry name" value="NEK_Ser/Thr_kinase"/>
</dbReference>
<evidence type="ECO:0000256" key="5">
    <source>
        <dbReference type="ARBA" id="ARBA00022741"/>
    </source>
</evidence>
<evidence type="ECO:0000256" key="2">
    <source>
        <dbReference type="ARBA" id="ARBA00022443"/>
    </source>
</evidence>
<dbReference type="AlphaFoldDB" id="A0A8K0W376"/>
<dbReference type="GO" id="GO:0005634">
    <property type="term" value="C:nucleus"/>
    <property type="evidence" value="ECO:0007669"/>
    <property type="project" value="TreeGrafter"/>
</dbReference>
<feature type="region of interest" description="Disordered" evidence="11">
    <location>
        <begin position="543"/>
        <end position="598"/>
    </location>
</feature>
<dbReference type="PRINTS" id="PR00499">
    <property type="entry name" value="P67PHOX"/>
</dbReference>
<dbReference type="InterPro" id="IPR000719">
    <property type="entry name" value="Prot_kinase_dom"/>
</dbReference>
<feature type="compositionally biased region" description="Low complexity" evidence="11">
    <location>
        <begin position="511"/>
        <end position="521"/>
    </location>
</feature>
<evidence type="ECO:0000256" key="9">
    <source>
        <dbReference type="ARBA" id="ARBA00048679"/>
    </source>
</evidence>
<accession>A0A8K0W376</accession>
<keyword evidence="15" id="KW-1185">Reference proteome</keyword>
<feature type="domain" description="SH3" evidence="12">
    <location>
        <begin position="729"/>
        <end position="786"/>
    </location>
</feature>
<reference evidence="14" key="1">
    <citation type="journal article" date="2021" name="Nat. Commun.">
        <title>Genetic determinants of endophytism in the Arabidopsis root mycobiome.</title>
        <authorList>
            <person name="Mesny F."/>
            <person name="Miyauchi S."/>
            <person name="Thiergart T."/>
            <person name="Pickel B."/>
            <person name="Atanasova L."/>
            <person name="Karlsson M."/>
            <person name="Huettel B."/>
            <person name="Barry K.W."/>
            <person name="Haridas S."/>
            <person name="Chen C."/>
            <person name="Bauer D."/>
            <person name="Andreopoulos W."/>
            <person name="Pangilinan J."/>
            <person name="LaButti K."/>
            <person name="Riley R."/>
            <person name="Lipzen A."/>
            <person name="Clum A."/>
            <person name="Drula E."/>
            <person name="Henrissat B."/>
            <person name="Kohler A."/>
            <person name="Grigoriev I.V."/>
            <person name="Martin F.M."/>
            <person name="Hacquard S."/>
        </authorList>
    </citation>
    <scope>NUCLEOTIDE SEQUENCE</scope>
    <source>
        <strain evidence="14">MPI-SDFR-AT-0120</strain>
    </source>
</reference>
<dbReference type="PANTHER" id="PTHR43671:SF98">
    <property type="entry name" value="SERINE_THREONINE-PROTEIN KINASE NEK11"/>
    <property type="match status" value="1"/>
</dbReference>
<gene>
    <name evidence="14" type="ORF">FB567DRAFT_175647</name>
</gene>
<dbReference type="InterPro" id="IPR011009">
    <property type="entry name" value="Kinase-like_dom_sf"/>
</dbReference>
<dbReference type="SMART" id="SM00220">
    <property type="entry name" value="S_TKc"/>
    <property type="match status" value="1"/>
</dbReference>
<comment type="catalytic activity">
    <reaction evidence="9">
        <text>L-seryl-[protein] + ATP = O-phospho-L-seryl-[protein] + ADP + H(+)</text>
        <dbReference type="Rhea" id="RHEA:17989"/>
        <dbReference type="Rhea" id="RHEA-COMP:9863"/>
        <dbReference type="Rhea" id="RHEA-COMP:11604"/>
        <dbReference type="ChEBI" id="CHEBI:15378"/>
        <dbReference type="ChEBI" id="CHEBI:29999"/>
        <dbReference type="ChEBI" id="CHEBI:30616"/>
        <dbReference type="ChEBI" id="CHEBI:83421"/>
        <dbReference type="ChEBI" id="CHEBI:456216"/>
        <dbReference type="EC" id="2.7.11.1"/>
    </reaction>
</comment>
<keyword evidence="4" id="KW-0808">Transferase</keyword>
<dbReference type="PRINTS" id="PR00452">
    <property type="entry name" value="SH3DOMAIN"/>
</dbReference>
<feature type="compositionally biased region" description="Polar residues" evidence="11">
    <location>
        <begin position="575"/>
        <end position="586"/>
    </location>
</feature>
<dbReference type="Gene3D" id="3.30.200.20">
    <property type="entry name" value="Phosphorylase Kinase, domain 1"/>
    <property type="match status" value="1"/>
</dbReference>
<protein>
    <recommendedName>
        <fullName evidence="1">non-specific serine/threonine protein kinase</fullName>
        <ecNumber evidence="1">2.7.11.1</ecNumber>
    </recommendedName>
</protein>